<keyword evidence="1" id="KW-0472">Membrane</keyword>
<feature type="transmembrane region" description="Helical" evidence="1">
    <location>
        <begin position="12"/>
        <end position="34"/>
    </location>
</feature>
<keyword evidence="1" id="KW-0812">Transmembrane</keyword>
<gene>
    <name evidence="2" type="ORF">EDEG_04131</name>
</gene>
<proteinExistence type="predicted"/>
<evidence type="ECO:0000313" key="2">
    <source>
        <dbReference type="EMBL" id="EJW05019.1"/>
    </source>
</evidence>
<accession>J9DBZ7</accession>
<reference evidence="3" key="2">
    <citation type="submission" date="2015-07" db="EMBL/GenBank/DDBJ databases">
        <title>Contrasting host-pathogen interactions and genome evolution in two generalist and specialist microsporidian pathogens of mosquitoes.</title>
        <authorList>
            <consortium name="The Broad Institute Genomics Platform"/>
            <consortium name="The Broad Institute Genome Sequencing Center for Infectious Disease"/>
            <person name="Cuomo C.A."/>
            <person name="Sanscrainte N.D."/>
            <person name="Goldberg J.M."/>
            <person name="Heiman D."/>
            <person name="Young S."/>
            <person name="Zeng Q."/>
            <person name="Becnel J.J."/>
            <person name="Birren B.W."/>
        </authorList>
    </citation>
    <scope>NUCLEOTIDE SEQUENCE [LARGE SCALE GENOMIC DNA]</scope>
    <source>
        <strain evidence="3">USNM 41457</strain>
    </source>
</reference>
<dbReference type="Proteomes" id="UP000003163">
    <property type="component" value="Unassembled WGS sequence"/>
</dbReference>
<comment type="caution">
    <text evidence="2">The sequence shown here is derived from an EMBL/GenBank/DDBJ whole genome shotgun (WGS) entry which is preliminary data.</text>
</comment>
<dbReference type="InParanoid" id="J9DBZ7"/>
<dbReference type="AlphaFoldDB" id="J9DBZ7"/>
<dbReference type="VEuPathDB" id="MicrosporidiaDB:EDEG_04131"/>
<feature type="transmembrane region" description="Helical" evidence="1">
    <location>
        <begin position="79"/>
        <end position="104"/>
    </location>
</feature>
<dbReference type="HOGENOM" id="CLU_2236529_0_0_1"/>
<keyword evidence="3" id="KW-1185">Reference proteome</keyword>
<sequence length="105" mass="12794">MLKSLVMLSSCLYLILSILYSFCLIFFSWLYTFLFLSELFFLPFIRFPYRSFLSKILWNIIASQQFQLSFQADDLKIKYIYLISIYFYMFYSCNCFANFFILIIN</sequence>
<dbReference type="EMBL" id="AFBI03000419">
    <property type="protein sequence ID" value="EJW05019.1"/>
    <property type="molecule type" value="Genomic_DNA"/>
</dbReference>
<reference evidence="2 3" key="1">
    <citation type="submission" date="2011-08" db="EMBL/GenBank/DDBJ databases">
        <authorList>
            <person name="Liu Z.J."/>
            <person name="Shi F.L."/>
            <person name="Lu J.Q."/>
            <person name="Li M."/>
            <person name="Wang Z.L."/>
        </authorList>
    </citation>
    <scope>NUCLEOTIDE SEQUENCE [LARGE SCALE GENOMIC DNA]</scope>
    <source>
        <strain evidence="2 3">USNM 41457</strain>
    </source>
</reference>
<name>J9DBZ7_EDHAE</name>
<keyword evidence="1" id="KW-1133">Transmembrane helix</keyword>
<evidence type="ECO:0000256" key="1">
    <source>
        <dbReference type="SAM" id="Phobius"/>
    </source>
</evidence>
<evidence type="ECO:0000313" key="3">
    <source>
        <dbReference type="Proteomes" id="UP000003163"/>
    </source>
</evidence>
<protein>
    <submittedName>
        <fullName evidence="2">Uncharacterized protein</fullName>
    </submittedName>
</protein>
<organism evidence="2 3">
    <name type="scientific">Edhazardia aedis (strain USNM 41457)</name>
    <name type="common">Microsporidian parasite</name>
    <dbReference type="NCBI Taxonomy" id="1003232"/>
    <lineage>
        <taxon>Eukaryota</taxon>
        <taxon>Fungi</taxon>
        <taxon>Fungi incertae sedis</taxon>
        <taxon>Microsporidia</taxon>
        <taxon>Edhazardia</taxon>
    </lineage>
</organism>